<dbReference type="Proteomes" id="UP000261520">
    <property type="component" value="Unplaced"/>
</dbReference>
<comment type="catalytic activity">
    <reaction evidence="8">
        <text>Preferential cleavage: Arg-|-Xaa, Lys-|-Xaa.</text>
        <dbReference type="EC" id="3.4.21.4"/>
    </reaction>
</comment>
<evidence type="ECO:0000256" key="3">
    <source>
        <dbReference type="ARBA" id="ARBA00022729"/>
    </source>
</evidence>
<dbReference type="Pfam" id="PF00089">
    <property type="entry name" value="Trypsin"/>
    <property type="match status" value="1"/>
</dbReference>
<dbReference type="InterPro" id="IPR043504">
    <property type="entry name" value="Peptidase_S1_PA_chymotrypsin"/>
</dbReference>
<dbReference type="InterPro" id="IPR018114">
    <property type="entry name" value="TRYPSIN_HIS"/>
</dbReference>
<dbReference type="InterPro" id="IPR001314">
    <property type="entry name" value="Peptidase_S1A"/>
</dbReference>
<comment type="subcellular location">
    <subcellularLocation>
        <location evidence="1">Secreted</location>
        <location evidence="1">Extracellular space</location>
    </subcellularLocation>
</comment>
<dbReference type="PANTHER" id="PTHR24271">
    <property type="entry name" value="KALLIKREIN-RELATED"/>
    <property type="match status" value="1"/>
</dbReference>
<dbReference type="PANTHER" id="PTHR24271:SF81">
    <property type="entry name" value="GRANZYME B"/>
    <property type="match status" value="1"/>
</dbReference>
<reference evidence="12" key="2">
    <citation type="submission" date="2025-09" db="UniProtKB">
        <authorList>
            <consortium name="Ensembl"/>
        </authorList>
    </citation>
    <scope>IDENTIFICATION</scope>
</reference>
<dbReference type="CDD" id="cd00190">
    <property type="entry name" value="Tryp_SPc"/>
    <property type="match status" value="1"/>
</dbReference>
<evidence type="ECO:0000256" key="7">
    <source>
        <dbReference type="ARBA" id="ARBA00023157"/>
    </source>
</evidence>
<dbReference type="PROSITE" id="PS00134">
    <property type="entry name" value="TRYPSIN_HIS"/>
    <property type="match status" value="1"/>
</dbReference>
<evidence type="ECO:0000256" key="9">
    <source>
        <dbReference type="ARBA" id="ARBA00038868"/>
    </source>
</evidence>
<dbReference type="Ensembl" id="ENSPMGT00000018933.1">
    <property type="protein sequence ID" value="ENSPMGP00000017743.1"/>
    <property type="gene ID" value="ENSPMGG00000014521.1"/>
</dbReference>
<dbReference type="GO" id="GO:0004252">
    <property type="term" value="F:serine-type endopeptidase activity"/>
    <property type="evidence" value="ECO:0007669"/>
    <property type="project" value="UniProtKB-EC"/>
</dbReference>
<dbReference type="STRING" id="409849.ENSPMGP00000017743"/>
<dbReference type="EC" id="3.4.21.4" evidence="9"/>
<evidence type="ECO:0000256" key="10">
    <source>
        <dbReference type="RuleBase" id="RU363034"/>
    </source>
</evidence>
<dbReference type="PROSITE" id="PS00135">
    <property type="entry name" value="TRYPSIN_SER"/>
    <property type="match status" value="1"/>
</dbReference>
<evidence type="ECO:0000256" key="6">
    <source>
        <dbReference type="ARBA" id="ARBA00023145"/>
    </source>
</evidence>
<dbReference type="InterPro" id="IPR009003">
    <property type="entry name" value="Peptidase_S1_PA"/>
</dbReference>
<proteinExistence type="predicted"/>
<dbReference type="PROSITE" id="PS50240">
    <property type="entry name" value="TRYPSIN_DOM"/>
    <property type="match status" value="1"/>
</dbReference>
<evidence type="ECO:0000256" key="2">
    <source>
        <dbReference type="ARBA" id="ARBA00022670"/>
    </source>
</evidence>
<keyword evidence="4 10" id="KW-0378">Hydrolase</keyword>
<dbReference type="InterPro" id="IPR001254">
    <property type="entry name" value="Trypsin_dom"/>
</dbReference>
<name>A0A3B4AKT2_9GOBI</name>
<reference evidence="12" key="1">
    <citation type="submission" date="2025-08" db="UniProtKB">
        <authorList>
            <consortium name="Ensembl"/>
        </authorList>
    </citation>
    <scope>IDENTIFICATION</scope>
</reference>
<accession>A0A3B4AKT2</accession>
<organism evidence="12 13">
    <name type="scientific">Periophthalmus magnuspinnatus</name>
    <dbReference type="NCBI Taxonomy" id="409849"/>
    <lineage>
        <taxon>Eukaryota</taxon>
        <taxon>Metazoa</taxon>
        <taxon>Chordata</taxon>
        <taxon>Craniata</taxon>
        <taxon>Vertebrata</taxon>
        <taxon>Euteleostomi</taxon>
        <taxon>Actinopterygii</taxon>
        <taxon>Neopterygii</taxon>
        <taxon>Teleostei</taxon>
        <taxon>Neoteleostei</taxon>
        <taxon>Acanthomorphata</taxon>
        <taxon>Gobiaria</taxon>
        <taxon>Gobiiformes</taxon>
        <taxon>Gobioidei</taxon>
        <taxon>Gobiidae</taxon>
        <taxon>Oxudercinae</taxon>
        <taxon>Periophthalmus</taxon>
    </lineage>
</organism>
<evidence type="ECO:0000256" key="5">
    <source>
        <dbReference type="ARBA" id="ARBA00022825"/>
    </source>
</evidence>
<keyword evidence="3" id="KW-0732">Signal</keyword>
<evidence type="ECO:0000313" key="12">
    <source>
        <dbReference type="Ensembl" id="ENSPMGP00000017743.1"/>
    </source>
</evidence>
<dbReference type="InterPro" id="IPR033116">
    <property type="entry name" value="TRYPSIN_SER"/>
</dbReference>
<dbReference type="SUPFAM" id="SSF50494">
    <property type="entry name" value="Trypsin-like serine proteases"/>
    <property type="match status" value="1"/>
</dbReference>
<keyword evidence="5 10" id="KW-0720">Serine protease</keyword>
<evidence type="ECO:0000256" key="4">
    <source>
        <dbReference type="ARBA" id="ARBA00022801"/>
    </source>
</evidence>
<keyword evidence="13" id="KW-1185">Reference proteome</keyword>
<dbReference type="GO" id="GO:0005576">
    <property type="term" value="C:extracellular region"/>
    <property type="evidence" value="ECO:0007669"/>
    <property type="project" value="UniProtKB-SubCell"/>
</dbReference>
<protein>
    <recommendedName>
        <fullName evidence="9">trypsin</fullName>
        <ecNumber evidence="9">3.4.21.4</ecNumber>
    </recommendedName>
</protein>
<keyword evidence="6" id="KW-0865">Zymogen</keyword>
<keyword evidence="7" id="KW-1015">Disulfide bond</keyword>
<dbReference type="SMART" id="SM00020">
    <property type="entry name" value="Tryp_SPc"/>
    <property type="match status" value="1"/>
</dbReference>
<dbReference type="Gene3D" id="2.40.10.10">
    <property type="entry name" value="Trypsin-like serine proteases"/>
    <property type="match status" value="2"/>
</dbReference>
<keyword evidence="2 10" id="KW-0645">Protease</keyword>
<dbReference type="GO" id="GO:0006508">
    <property type="term" value="P:proteolysis"/>
    <property type="evidence" value="ECO:0007669"/>
    <property type="project" value="UniProtKB-KW"/>
</dbReference>
<sequence>MYSTLFINCLEWLHLILFGKRRDPQMMHAGRIIGGKEATPHSRPYMTVVERHMSNGRITYCGGFLLREDFVMTAAHCTGSSYKVILGVHNREQLVNTQKISVKKTFPNEGYDNDTYRNDILLLKLNLKAELTSSVSPIALAGPEDGEPQMCSVAGWGRSENSGKNLTDVLMEVNVTLGPCEFENGDTYFYCSTGRDGIGRGDSGGPLVCGNQVYGLVSAKIEHFDIHLQNNVGLYLFAYMCSFDCRLCC</sequence>
<evidence type="ECO:0000256" key="1">
    <source>
        <dbReference type="ARBA" id="ARBA00004239"/>
    </source>
</evidence>
<evidence type="ECO:0000259" key="11">
    <source>
        <dbReference type="PROSITE" id="PS50240"/>
    </source>
</evidence>
<feature type="domain" description="Peptidase S1" evidence="11">
    <location>
        <begin position="32"/>
        <end position="249"/>
    </location>
</feature>
<evidence type="ECO:0000256" key="8">
    <source>
        <dbReference type="ARBA" id="ARBA00036320"/>
    </source>
</evidence>
<dbReference type="AlphaFoldDB" id="A0A3B4AKT2"/>
<evidence type="ECO:0000313" key="13">
    <source>
        <dbReference type="Proteomes" id="UP000261520"/>
    </source>
</evidence>
<dbReference type="PRINTS" id="PR00722">
    <property type="entry name" value="CHYMOTRYPSIN"/>
</dbReference>
<dbReference type="FunFam" id="2.40.10.10:FF:000005">
    <property type="entry name" value="Serine protease 37"/>
    <property type="match status" value="1"/>
</dbReference>